<comment type="catalytic activity">
    <reaction evidence="13">
        <text>L-leucine + 2-oxoglutarate = 4-methyl-2-oxopentanoate + L-glutamate</text>
        <dbReference type="Rhea" id="RHEA:18321"/>
        <dbReference type="ChEBI" id="CHEBI:16810"/>
        <dbReference type="ChEBI" id="CHEBI:17865"/>
        <dbReference type="ChEBI" id="CHEBI:29985"/>
        <dbReference type="ChEBI" id="CHEBI:57427"/>
        <dbReference type="EC" id="2.6.1.42"/>
    </reaction>
</comment>
<protein>
    <recommendedName>
        <fullName evidence="8">Probable branched-chain-amino-acid aminotransferase</fullName>
        <ecNumber evidence="7">2.6.1.42</ecNumber>
    </recommendedName>
</protein>
<dbReference type="Gene3D" id="3.30.470.10">
    <property type="match status" value="1"/>
</dbReference>
<evidence type="ECO:0000313" key="17">
    <source>
        <dbReference type="Proteomes" id="UP000292781"/>
    </source>
</evidence>
<evidence type="ECO:0000256" key="8">
    <source>
        <dbReference type="ARBA" id="ARBA00014472"/>
    </source>
</evidence>
<organism evidence="16 17">
    <name type="scientific">Siculibacillus lacustris</name>
    <dbReference type="NCBI Taxonomy" id="1549641"/>
    <lineage>
        <taxon>Bacteria</taxon>
        <taxon>Pseudomonadati</taxon>
        <taxon>Pseudomonadota</taxon>
        <taxon>Alphaproteobacteria</taxon>
        <taxon>Hyphomicrobiales</taxon>
        <taxon>Ancalomicrobiaceae</taxon>
        <taxon>Siculibacillus</taxon>
    </lineage>
</organism>
<comment type="cofactor">
    <cofactor evidence="1 15">
        <name>pyridoxal 5'-phosphate</name>
        <dbReference type="ChEBI" id="CHEBI:597326"/>
    </cofactor>
</comment>
<comment type="catalytic activity">
    <reaction evidence="11">
        <text>L-valine + 2-oxoglutarate = 3-methyl-2-oxobutanoate + L-glutamate</text>
        <dbReference type="Rhea" id="RHEA:24813"/>
        <dbReference type="ChEBI" id="CHEBI:11851"/>
        <dbReference type="ChEBI" id="CHEBI:16810"/>
        <dbReference type="ChEBI" id="CHEBI:29985"/>
        <dbReference type="ChEBI" id="CHEBI:57762"/>
        <dbReference type="EC" id="2.6.1.42"/>
    </reaction>
</comment>
<evidence type="ECO:0000256" key="13">
    <source>
        <dbReference type="ARBA" id="ARBA00049229"/>
    </source>
</evidence>
<dbReference type="InterPro" id="IPR018300">
    <property type="entry name" value="Aminotrans_IV_CS"/>
</dbReference>
<comment type="similarity">
    <text evidence="6 14">Belongs to the class-IV pyridoxal-phosphate-dependent aminotransferase family.</text>
</comment>
<dbReference type="OrthoDB" id="21319at2"/>
<dbReference type="InterPro" id="IPR043132">
    <property type="entry name" value="BCAT-like_C"/>
</dbReference>
<dbReference type="PROSITE" id="PS00770">
    <property type="entry name" value="AA_TRANSFER_CLASS_4"/>
    <property type="match status" value="1"/>
</dbReference>
<comment type="pathway">
    <text evidence="3">Amino-acid biosynthesis; L-isoleucine biosynthesis; L-isoleucine from 2-oxobutanoate: step 4/4.</text>
</comment>
<keyword evidence="17" id="KW-1185">Reference proteome</keyword>
<evidence type="ECO:0000256" key="3">
    <source>
        <dbReference type="ARBA" id="ARBA00004824"/>
    </source>
</evidence>
<proteinExistence type="inferred from homology"/>
<evidence type="ECO:0000256" key="11">
    <source>
        <dbReference type="ARBA" id="ARBA00048212"/>
    </source>
</evidence>
<dbReference type="InterPro" id="IPR050571">
    <property type="entry name" value="Class-IV_PLP-Dep_Aminotrnsfr"/>
</dbReference>
<dbReference type="AlphaFoldDB" id="A0A4Q9VYC9"/>
<dbReference type="FunFam" id="3.20.10.10:FF:000002">
    <property type="entry name" value="D-alanine aminotransferase"/>
    <property type="match status" value="1"/>
</dbReference>
<evidence type="ECO:0000256" key="9">
    <source>
        <dbReference type="ARBA" id="ARBA00022898"/>
    </source>
</evidence>
<dbReference type="GO" id="GO:0008652">
    <property type="term" value="P:amino acid biosynthetic process"/>
    <property type="evidence" value="ECO:0007669"/>
    <property type="project" value="UniProtKB-ARBA"/>
</dbReference>
<dbReference type="EMBL" id="SJFN01000002">
    <property type="protein sequence ID" value="TBW41015.1"/>
    <property type="molecule type" value="Genomic_DNA"/>
</dbReference>
<dbReference type="SUPFAM" id="SSF56752">
    <property type="entry name" value="D-aminoacid aminotransferase-like PLP-dependent enzymes"/>
    <property type="match status" value="1"/>
</dbReference>
<dbReference type="Gene3D" id="3.20.10.10">
    <property type="entry name" value="D-amino Acid Aminotransferase, subunit A, domain 2"/>
    <property type="match status" value="1"/>
</dbReference>
<evidence type="ECO:0000256" key="14">
    <source>
        <dbReference type="RuleBase" id="RU004106"/>
    </source>
</evidence>
<evidence type="ECO:0000256" key="5">
    <source>
        <dbReference type="ARBA" id="ARBA00005072"/>
    </source>
</evidence>
<evidence type="ECO:0000256" key="10">
    <source>
        <dbReference type="ARBA" id="ARBA00023304"/>
    </source>
</evidence>
<comment type="pathway">
    <text evidence="5">Amino-acid biosynthesis; L-leucine biosynthesis; L-leucine from 3-methyl-2-oxobutanoate: step 4/4.</text>
</comment>
<evidence type="ECO:0000256" key="2">
    <source>
        <dbReference type="ARBA" id="ARBA00003109"/>
    </source>
</evidence>
<accession>A0A4Q9VYC9</accession>
<evidence type="ECO:0000313" key="16">
    <source>
        <dbReference type="EMBL" id="TBW41015.1"/>
    </source>
</evidence>
<keyword evidence="10" id="KW-0100">Branched-chain amino acid biosynthesis</keyword>
<dbReference type="PANTHER" id="PTHR42743">
    <property type="entry name" value="AMINO-ACID AMINOTRANSFERASE"/>
    <property type="match status" value="1"/>
</dbReference>
<dbReference type="EC" id="2.6.1.42" evidence="7"/>
<dbReference type="InterPro" id="IPR036038">
    <property type="entry name" value="Aminotransferase-like"/>
</dbReference>
<dbReference type="PANTHER" id="PTHR42743:SF11">
    <property type="entry name" value="AMINODEOXYCHORISMATE LYASE"/>
    <property type="match status" value="1"/>
</dbReference>
<evidence type="ECO:0000256" key="7">
    <source>
        <dbReference type="ARBA" id="ARBA00013053"/>
    </source>
</evidence>
<dbReference type="NCBIfam" id="NF009896">
    <property type="entry name" value="PRK13356.1"/>
    <property type="match status" value="1"/>
</dbReference>
<keyword evidence="16" id="KW-0808">Transferase</keyword>
<dbReference type="GO" id="GO:0009082">
    <property type="term" value="P:branched-chain amino acid biosynthetic process"/>
    <property type="evidence" value="ECO:0007669"/>
    <property type="project" value="UniProtKB-KW"/>
</dbReference>
<sequence length="289" mass="32137">MSHGNEVPMSWTWYDGRWLEGNPPLIGPRSHAFWLGTSVFDGARAFEGVAPDLDRHCHRVNASALAVGLAPTLRGEEIIELAEEGRRRFARDAALYIRPSYWGELDDPTLVIGADPASTRFAMTLWEAPMHEPTGISVTLSRFRRPSLECMPTNAKASCLYPNNARAAREARDKGFDNALVLDLLGNVAELASANVFMVKDGVVLTPAANGTYLAGITRARTIDLLRKAGTAVVEKTLRYEDFLEADEMFSTGNYTKVMPIIRFEHRVLEPGPVYRLARRLYWDFAHGG</sequence>
<dbReference type="GO" id="GO:0052656">
    <property type="term" value="F:L-isoleucine-2-oxoglutarate transaminase activity"/>
    <property type="evidence" value="ECO:0007669"/>
    <property type="project" value="RHEA"/>
</dbReference>
<dbReference type="RefSeq" id="WP_131305563.1">
    <property type="nucleotide sequence ID" value="NZ_SJFN01000002.1"/>
</dbReference>
<dbReference type="Pfam" id="PF01063">
    <property type="entry name" value="Aminotran_4"/>
    <property type="match status" value="1"/>
</dbReference>
<comment type="caution">
    <text evidence="16">The sequence shown here is derived from an EMBL/GenBank/DDBJ whole genome shotgun (WGS) entry which is preliminary data.</text>
</comment>
<name>A0A4Q9VYC9_9HYPH</name>
<dbReference type="Proteomes" id="UP000292781">
    <property type="component" value="Unassembled WGS sequence"/>
</dbReference>
<comment type="pathway">
    <text evidence="4">Amino-acid biosynthesis; L-valine biosynthesis; L-valine from pyruvate: step 4/4.</text>
</comment>
<dbReference type="GO" id="GO:0052654">
    <property type="term" value="F:L-leucine-2-oxoglutarate transaminase activity"/>
    <property type="evidence" value="ECO:0007669"/>
    <property type="project" value="RHEA"/>
</dbReference>
<evidence type="ECO:0000256" key="4">
    <source>
        <dbReference type="ARBA" id="ARBA00004931"/>
    </source>
</evidence>
<keyword evidence="9 15" id="KW-0663">Pyridoxal phosphate</keyword>
<reference evidence="16 17" key="1">
    <citation type="submission" date="2019-02" db="EMBL/GenBank/DDBJ databases">
        <title>Siculibacillus lacustris gen. nov., sp. nov., a new rosette-forming bacterium isolated from a freshwater crater lake (Lake St. Ana, Romania).</title>
        <authorList>
            <person name="Felfoldi T."/>
            <person name="Marton Z."/>
            <person name="Szabo A."/>
            <person name="Mentes A."/>
            <person name="Boka K."/>
            <person name="Marialigeti K."/>
            <person name="Mathe I."/>
            <person name="Koncz M."/>
            <person name="Schumann P."/>
            <person name="Toth E."/>
        </authorList>
    </citation>
    <scope>NUCLEOTIDE SEQUENCE [LARGE SCALE GENOMIC DNA]</scope>
    <source>
        <strain evidence="16 17">SA-279</strain>
    </source>
</reference>
<keyword evidence="10" id="KW-0028">Amino-acid biosynthesis</keyword>
<dbReference type="InterPro" id="IPR001544">
    <property type="entry name" value="Aminotrans_IV"/>
</dbReference>
<keyword evidence="16" id="KW-0032">Aminotransferase</keyword>
<dbReference type="GO" id="GO:0052655">
    <property type="term" value="F:L-valine-2-oxoglutarate transaminase activity"/>
    <property type="evidence" value="ECO:0007669"/>
    <property type="project" value="RHEA"/>
</dbReference>
<comment type="catalytic activity">
    <reaction evidence="12">
        <text>L-isoleucine + 2-oxoglutarate = (S)-3-methyl-2-oxopentanoate + L-glutamate</text>
        <dbReference type="Rhea" id="RHEA:24801"/>
        <dbReference type="ChEBI" id="CHEBI:16810"/>
        <dbReference type="ChEBI" id="CHEBI:29985"/>
        <dbReference type="ChEBI" id="CHEBI:35146"/>
        <dbReference type="ChEBI" id="CHEBI:58045"/>
        <dbReference type="EC" id="2.6.1.42"/>
    </reaction>
</comment>
<evidence type="ECO:0000256" key="15">
    <source>
        <dbReference type="RuleBase" id="RU004516"/>
    </source>
</evidence>
<dbReference type="InterPro" id="IPR043131">
    <property type="entry name" value="BCAT-like_N"/>
</dbReference>
<gene>
    <name evidence="16" type="ORF">EYW49_02350</name>
</gene>
<comment type="function">
    <text evidence="2">Acts on leucine, isoleucine and valine.</text>
</comment>
<dbReference type="GO" id="GO:0005829">
    <property type="term" value="C:cytosol"/>
    <property type="evidence" value="ECO:0007669"/>
    <property type="project" value="TreeGrafter"/>
</dbReference>
<evidence type="ECO:0000256" key="12">
    <source>
        <dbReference type="ARBA" id="ARBA00048798"/>
    </source>
</evidence>
<evidence type="ECO:0000256" key="1">
    <source>
        <dbReference type="ARBA" id="ARBA00001933"/>
    </source>
</evidence>
<evidence type="ECO:0000256" key="6">
    <source>
        <dbReference type="ARBA" id="ARBA00009320"/>
    </source>
</evidence>